<dbReference type="EMBL" id="JMIR01000008">
    <property type="protein sequence ID" value="KEO83861.1"/>
    <property type="molecule type" value="Genomic_DNA"/>
</dbReference>
<dbReference type="OrthoDB" id="331146at2"/>
<dbReference type="RefSeq" id="WP_038086300.1">
    <property type="nucleotide sequence ID" value="NZ_JMIR01000008.1"/>
</dbReference>
<proteinExistence type="predicted"/>
<evidence type="ECO:0000313" key="1">
    <source>
        <dbReference type="EMBL" id="KEO83861.1"/>
    </source>
</evidence>
<name>A0A074LNW6_9BACL</name>
<gene>
    <name evidence="1" type="ORF">EL26_08060</name>
</gene>
<dbReference type="Proteomes" id="UP000027931">
    <property type="component" value="Unassembled WGS sequence"/>
</dbReference>
<dbReference type="STRING" id="1157490.EL26_08060"/>
<evidence type="ECO:0000313" key="2">
    <source>
        <dbReference type="Proteomes" id="UP000027931"/>
    </source>
</evidence>
<dbReference type="SUPFAM" id="SSF69118">
    <property type="entry name" value="AhpD-like"/>
    <property type="match status" value="1"/>
</dbReference>
<comment type="caution">
    <text evidence="1">The sequence shown here is derived from an EMBL/GenBank/DDBJ whole genome shotgun (WGS) entry which is preliminary data.</text>
</comment>
<evidence type="ECO:0008006" key="3">
    <source>
        <dbReference type="Google" id="ProtNLM"/>
    </source>
</evidence>
<sequence length="74" mass="8332">MQQANDYRASDLPDWHKAALQLVDLMAANDLSGRDEVYAILQAHLSDSEVVEITMCIGFFLGTGRVNRFLDVEF</sequence>
<dbReference type="InterPro" id="IPR029032">
    <property type="entry name" value="AhpD-like"/>
</dbReference>
<organism evidence="1 2">
    <name type="scientific">Tumebacillus flagellatus</name>
    <dbReference type="NCBI Taxonomy" id="1157490"/>
    <lineage>
        <taxon>Bacteria</taxon>
        <taxon>Bacillati</taxon>
        <taxon>Bacillota</taxon>
        <taxon>Bacilli</taxon>
        <taxon>Bacillales</taxon>
        <taxon>Alicyclobacillaceae</taxon>
        <taxon>Tumebacillus</taxon>
    </lineage>
</organism>
<keyword evidence="2" id="KW-1185">Reference proteome</keyword>
<dbReference type="Gene3D" id="1.20.1290.10">
    <property type="entry name" value="AhpD-like"/>
    <property type="match status" value="1"/>
</dbReference>
<dbReference type="AlphaFoldDB" id="A0A074LNW6"/>
<accession>A0A074LNW6</accession>
<protein>
    <recommendedName>
        <fullName evidence="3">Carboxymuconolactone decarboxylase-like domain-containing protein</fullName>
    </recommendedName>
</protein>
<reference evidence="1 2" key="1">
    <citation type="journal article" date="2013" name="Int. J. Syst. Evol. Microbiol.">
        <title>Tumebacillus flagellatus sp. nov., an alpha-amylase/pullulanase-producing bacterium isolated from cassava wastewater.</title>
        <authorList>
            <person name="Wang Q."/>
            <person name="Xie N."/>
            <person name="Qin Y."/>
            <person name="Shen N."/>
            <person name="Zhu J."/>
            <person name="Mi H."/>
            <person name="Huang R."/>
        </authorList>
    </citation>
    <scope>NUCLEOTIDE SEQUENCE [LARGE SCALE GENOMIC DNA]</scope>
    <source>
        <strain evidence="1 2">GST4</strain>
    </source>
</reference>